<dbReference type="Proteomes" id="UP001017257">
    <property type="component" value="Chromosome"/>
</dbReference>
<reference evidence="1" key="1">
    <citation type="submission" date="2022-08" db="EMBL/GenBank/DDBJ databases">
        <title>Microvirga terrae sp. nov., isolated from soil.</title>
        <authorList>
            <person name="Kim K.H."/>
            <person name="Seo Y.L."/>
            <person name="Kim J.M."/>
            <person name="Lee J.K."/>
            <person name="Han D.M."/>
            <person name="Jeon C.O."/>
        </authorList>
    </citation>
    <scope>NUCLEOTIDE SEQUENCE</scope>
    <source>
        <strain evidence="1">R24</strain>
    </source>
</reference>
<dbReference type="EMBL" id="CP102845">
    <property type="protein sequence ID" value="UVF18969.1"/>
    <property type="molecule type" value="Genomic_DNA"/>
</dbReference>
<proteinExistence type="predicted"/>
<dbReference type="PROSITE" id="PS51257">
    <property type="entry name" value="PROKAR_LIPOPROTEIN"/>
    <property type="match status" value="1"/>
</dbReference>
<sequence>MSRHDEDFTAGFTPPFGAGACSLLARWVIVDCHPKALDTTKDR</sequence>
<protein>
    <submittedName>
        <fullName evidence="1">Uncharacterized protein</fullName>
    </submittedName>
</protein>
<accession>A0ABY5RSN6</accession>
<evidence type="ECO:0000313" key="2">
    <source>
        <dbReference type="Proteomes" id="UP001017257"/>
    </source>
</evidence>
<organism evidence="1 2">
    <name type="scientific">Microvirga terrae</name>
    <dbReference type="NCBI Taxonomy" id="2740529"/>
    <lineage>
        <taxon>Bacteria</taxon>
        <taxon>Pseudomonadati</taxon>
        <taxon>Pseudomonadota</taxon>
        <taxon>Alphaproteobacteria</taxon>
        <taxon>Hyphomicrobiales</taxon>
        <taxon>Methylobacteriaceae</taxon>
        <taxon>Microvirga</taxon>
    </lineage>
</organism>
<name>A0ABY5RSN6_9HYPH</name>
<gene>
    <name evidence="1" type="ORF">HPT29_021260</name>
</gene>
<keyword evidence="2" id="KW-1185">Reference proteome</keyword>
<evidence type="ECO:0000313" key="1">
    <source>
        <dbReference type="EMBL" id="UVF18969.1"/>
    </source>
</evidence>